<reference evidence="1" key="1">
    <citation type="submission" date="2023-05" db="EMBL/GenBank/DDBJ databases">
        <title>Mariniplasma microaerophilum sp. nov., a novel anaerobic mollicute isolated from terrestrial mud volcano, Taman Peninsula, Russia.</title>
        <authorList>
            <person name="Khomyakova M.A."/>
            <person name="Merkel A.Y."/>
            <person name="Slobodkin A.I."/>
        </authorList>
    </citation>
    <scope>NUCLEOTIDE SEQUENCE</scope>
    <source>
        <strain evidence="1">M4Ah</strain>
    </source>
</reference>
<dbReference type="EMBL" id="JASCXW010000020">
    <property type="protein sequence ID" value="MDI6453201.1"/>
    <property type="molecule type" value="Genomic_DNA"/>
</dbReference>
<dbReference type="Proteomes" id="UP001431532">
    <property type="component" value="Unassembled WGS sequence"/>
</dbReference>
<gene>
    <name evidence="1" type="ORF">QJ521_06475</name>
</gene>
<dbReference type="AlphaFoldDB" id="A0AAW6U5F0"/>
<accession>A0AAW6U5F0</accession>
<proteinExistence type="predicted"/>
<evidence type="ECO:0000313" key="2">
    <source>
        <dbReference type="Proteomes" id="UP001431532"/>
    </source>
</evidence>
<dbReference type="RefSeq" id="WP_282839631.1">
    <property type="nucleotide sequence ID" value="NZ_JASCXW010000020.1"/>
</dbReference>
<keyword evidence="2" id="KW-1185">Reference proteome</keyword>
<sequence>MEINTLDYIKAIEQIENGEILEIIFSINNYTHYRLCKLYRETDVLKNGNELNRICIDPVPDKTESVCFLSKFNQSYKLFSLGKGKKYTLKQIWDRITIIEIIRKT</sequence>
<protein>
    <submittedName>
        <fullName evidence="1">Uncharacterized protein</fullName>
    </submittedName>
</protein>
<name>A0AAW6U5F0_9MOLU</name>
<organism evidence="1 2">
    <name type="scientific">Peloplasma aerotolerans</name>
    <dbReference type="NCBI Taxonomy" id="3044389"/>
    <lineage>
        <taxon>Bacteria</taxon>
        <taxon>Bacillati</taxon>
        <taxon>Mycoplasmatota</taxon>
        <taxon>Mollicutes</taxon>
        <taxon>Acholeplasmatales</taxon>
        <taxon>Acholeplasmataceae</taxon>
        <taxon>Peloplasma</taxon>
    </lineage>
</organism>
<comment type="caution">
    <text evidence="1">The sequence shown here is derived from an EMBL/GenBank/DDBJ whole genome shotgun (WGS) entry which is preliminary data.</text>
</comment>
<evidence type="ECO:0000313" key="1">
    <source>
        <dbReference type="EMBL" id="MDI6453201.1"/>
    </source>
</evidence>